<evidence type="ECO:0000256" key="1">
    <source>
        <dbReference type="SAM" id="MobiDB-lite"/>
    </source>
</evidence>
<feature type="compositionally biased region" description="Low complexity" evidence="1">
    <location>
        <begin position="446"/>
        <end position="461"/>
    </location>
</feature>
<feature type="transmembrane region" description="Helical" evidence="2">
    <location>
        <begin position="50"/>
        <end position="74"/>
    </location>
</feature>
<sequence length="470" mass="48251">MSVPAGIDADRGPPMAVPLAHFLAGFAFLLAGAALGLLGAAGLAPGLHGLAHVHLLLVGWVCLTILGAMTQFVPVWSGVELHSRRLALAQLALVAGGVAGFAGLLVAGRLDLLPAAGATMLAGFWLFVYNVGRTLWRAAGRGSAEEGDGLPLDATERHFALALGHVLLVTTLGFLLALDFVRPTLAPTGLARPRVVAAHATFAVFGIVLTTVVGALYQLATMFTQTELRGVDTTLQRAQELAYTPGVLALAAGRLVGAEWVARVGALLVAASLLAFAAVLARKLRETKVERTPMLSRYAVVAVALPAWALAALPSWLARPADPATTFGHPAAGHLLAAGAVGFVLLGTLYHVVPFVVWVRRYSDRVGLEPVPMIDDLYDGRLAAVDFWLTLAGVGLVVLGEVGDAEALLLAGGALALVGFTAFAANLTGVVVRHGPESLRVGTLGESSGAVASGESAASGDAADDADDLS</sequence>
<evidence type="ECO:0000313" key="3">
    <source>
        <dbReference type="EMBL" id="UPW01396.1"/>
    </source>
</evidence>
<dbReference type="SUPFAM" id="SSF81442">
    <property type="entry name" value="Cytochrome c oxidase subunit I-like"/>
    <property type="match status" value="2"/>
</dbReference>
<feature type="transmembrane region" description="Helical" evidence="2">
    <location>
        <begin position="86"/>
        <end position="106"/>
    </location>
</feature>
<keyword evidence="2" id="KW-0812">Transmembrane</keyword>
<dbReference type="GeneID" id="72189122"/>
<feature type="transmembrane region" description="Helical" evidence="2">
    <location>
        <begin position="294"/>
        <end position="316"/>
    </location>
</feature>
<feature type="transmembrane region" description="Helical" evidence="2">
    <location>
        <begin position="264"/>
        <end position="282"/>
    </location>
</feature>
<dbReference type="InterPro" id="IPR036927">
    <property type="entry name" value="Cyt_c_oxase-like_su1_sf"/>
</dbReference>
<feature type="transmembrane region" description="Helical" evidence="2">
    <location>
        <begin position="380"/>
        <end position="402"/>
    </location>
</feature>
<dbReference type="Gene3D" id="1.20.210.10">
    <property type="entry name" value="Cytochrome c oxidase-like, subunit I domain"/>
    <property type="match status" value="2"/>
</dbReference>
<dbReference type="RefSeq" id="WP_248655798.1">
    <property type="nucleotide sequence ID" value="NZ_CP096658.1"/>
</dbReference>
<feature type="transmembrane region" description="Helical" evidence="2">
    <location>
        <begin position="336"/>
        <end position="359"/>
    </location>
</feature>
<organism evidence="3 4">
    <name type="scientific">Halorussus gelatinilyticus</name>
    <dbReference type="NCBI Taxonomy" id="2937524"/>
    <lineage>
        <taxon>Archaea</taxon>
        <taxon>Methanobacteriati</taxon>
        <taxon>Methanobacteriota</taxon>
        <taxon>Stenosarchaea group</taxon>
        <taxon>Halobacteria</taxon>
        <taxon>Halobacteriales</taxon>
        <taxon>Haladaptataceae</taxon>
        <taxon>Halorussus</taxon>
    </lineage>
</organism>
<evidence type="ECO:0000256" key="2">
    <source>
        <dbReference type="SAM" id="Phobius"/>
    </source>
</evidence>
<keyword evidence="4" id="KW-1185">Reference proteome</keyword>
<accession>A0A8U0IL42</accession>
<gene>
    <name evidence="3" type="ORF">M0R88_04665</name>
</gene>
<keyword evidence="2" id="KW-1133">Transmembrane helix</keyword>
<feature type="transmembrane region" description="Helical" evidence="2">
    <location>
        <begin position="408"/>
        <end position="432"/>
    </location>
</feature>
<evidence type="ECO:0000313" key="4">
    <source>
        <dbReference type="Proteomes" id="UP000830434"/>
    </source>
</evidence>
<feature type="region of interest" description="Disordered" evidence="1">
    <location>
        <begin position="446"/>
        <end position="470"/>
    </location>
</feature>
<reference evidence="3" key="1">
    <citation type="submission" date="2022-04" db="EMBL/GenBank/DDBJ databases">
        <title>Diverse halophilic archaea isolated from saline environments.</title>
        <authorList>
            <person name="Cui H.-L."/>
        </authorList>
    </citation>
    <scope>NUCLEOTIDE SEQUENCE</scope>
    <source>
        <strain evidence="3">XZYJT40</strain>
    </source>
</reference>
<feature type="transmembrane region" description="Helical" evidence="2">
    <location>
        <begin position="21"/>
        <end position="44"/>
    </location>
</feature>
<dbReference type="KEGG" id="haxz:M0R88_04665"/>
<dbReference type="EMBL" id="CP096658">
    <property type="protein sequence ID" value="UPW01396.1"/>
    <property type="molecule type" value="Genomic_DNA"/>
</dbReference>
<feature type="transmembrane region" description="Helical" evidence="2">
    <location>
        <begin position="159"/>
        <end position="178"/>
    </location>
</feature>
<feature type="transmembrane region" description="Helical" evidence="2">
    <location>
        <begin position="241"/>
        <end position="258"/>
    </location>
</feature>
<dbReference type="AlphaFoldDB" id="A0A8U0IL42"/>
<proteinExistence type="predicted"/>
<keyword evidence="2" id="KW-0472">Membrane</keyword>
<protein>
    <submittedName>
        <fullName evidence="3">Uncharacterized protein</fullName>
    </submittedName>
</protein>
<name>A0A8U0IL42_9EURY</name>
<dbReference type="Proteomes" id="UP000830434">
    <property type="component" value="Chromosome"/>
</dbReference>
<feature type="transmembrane region" description="Helical" evidence="2">
    <location>
        <begin position="112"/>
        <end position="131"/>
    </location>
</feature>
<feature type="transmembrane region" description="Helical" evidence="2">
    <location>
        <begin position="198"/>
        <end position="220"/>
    </location>
</feature>